<reference evidence="10 11" key="1">
    <citation type="submission" date="2022-06" db="EMBL/GenBank/DDBJ databases">
        <title>Thiomicrohabdus sp. nov, an obligately chemolithoautotrophic, sulfur-oxidizing bacterium isolated from beach of Guanyin Mountain. Amoy.</title>
        <authorList>
            <person name="Zhu H."/>
        </authorList>
    </citation>
    <scope>NUCLEOTIDE SEQUENCE [LARGE SCALE GENOMIC DNA]</scope>
    <source>
        <strain evidence="10 11">XGS-01</strain>
    </source>
</reference>
<protein>
    <submittedName>
        <fullName evidence="10">Methyl-accepting chemotaxis protein</fullName>
    </submittedName>
</protein>
<dbReference type="PROSITE" id="PS50885">
    <property type="entry name" value="HAMP"/>
    <property type="match status" value="3"/>
</dbReference>
<evidence type="ECO:0000256" key="4">
    <source>
        <dbReference type="PROSITE-ProRule" id="PRU00284"/>
    </source>
</evidence>
<feature type="coiled-coil region" evidence="5">
    <location>
        <begin position="595"/>
        <end position="636"/>
    </location>
</feature>
<dbReference type="CDD" id="cd06225">
    <property type="entry name" value="HAMP"/>
    <property type="match status" value="1"/>
</dbReference>
<dbReference type="InterPro" id="IPR029150">
    <property type="entry name" value="dCache_3"/>
</dbReference>
<dbReference type="SMART" id="SM00304">
    <property type="entry name" value="HAMP"/>
    <property type="match status" value="2"/>
</dbReference>
<sequence>MLANSSLKTKVLLSAMAIGLVAASILGVVIYNSSVAPIKEEKKVILINEMTDYINAKLDLKIQAGILGSTALSIQKSVVEALEVEEREEMIDVFSGIRDQFKNQTNYKNIQTQLITADGRSLIKSWDIDSYGQNLSSNPLIKNAMKEKKAHGSLAIGARGVSIIAISPVISDGDMYGMIAMIQGLASVRKAFTKEKNGQWVLLVDRDYIKNRYGDMPVIEKNTVFTDKYIVANDKWFPKEVVSFAKSAFKPVDGKQDSVYSHEDKVLIDIPAYDEEQKIFGRHLFIIDKSVYDAPIDAAIMNAQISLAGILIAIILLTVSIVMIVGRLVITPLQSVQQNTAKILNTGDFSIRNEVHSNDEVGKTSVAINQLLEQIGNALKDANQTVHAISQGDFSTRIEGNYQGDLEKLKNGINSSTETISSVMNNLSSAMIAMRDGNYNTQMQTGNSQGRYKEMLDNAQQAFNETNLVISEINSVMMAMQQGNFDERVNIDAKGDLHTLKTHINESMHSLNSAINDISKVVTALSTGDLTQTISNQYQGDLLQLKDAINQSIETLSGIVSEAVQSGIVVNNEANSLSSDSEVLSEKVQQQAAAIEETSATMEEMNAAVQNNTQNAEQASEVVEKVQSESEQASEVMTRTIEAMNGIQDSSNEIAEIVTLIDSIAFQTNLLALNAAVEAARAGEHGRGFAVVAGEVRALAQKSADAAKDIKNLIDSSVQRIGQGTKLASESGDVLREITQSINDVAVMIHQINSASQEQAEGVAQVHHAISDIDSATQANASLVDKTSSSANSMKQQASDLNRSMAFFKTNHTATNYVAPAKQAPVEPAKKVKVPATTASDKNSTQHSEPKVKTTETKKPEIKKTDNLPASDNSEEWSEF</sequence>
<keyword evidence="2 4" id="KW-0807">Transducer</keyword>
<dbReference type="Gene3D" id="1.10.287.950">
    <property type="entry name" value="Methyl-accepting chemotaxis protein"/>
    <property type="match status" value="1"/>
</dbReference>
<keyword evidence="11" id="KW-1185">Reference proteome</keyword>
<keyword evidence="7" id="KW-1133">Transmembrane helix</keyword>
<keyword evidence="5" id="KW-0175">Coiled coil</keyword>
<dbReference type="PANTHER" id="PTHR43531:SF14">
    <property type="entry name" value="METHYL-ACCEPTING CHEMOTAXIS PROTEIN I-RELATED"/>
    <property type="match status" value="1"/>
</dbReference>
<evidence type="ECO:0000256" key="6">
    <source>
        <dbReference type="SAM" id="MobiDB-lite"/>
    </source>
</evidence>
<dbReference type="EMBL" id="CP102381">
    <property type="protein sequence ID" value="WEJ61599.1"/>
    <property type="molecule type" value="Genomic_DNA"/>
</dbReference>
<evidence type="ECO:0000256" key="3">
    <source>
        <dbReference type="ARBA" id="ARBA00029447"/>
    </source>
</evidence>
<feature type="region of interest" description="Disordered" evidence="6">
    <location>
        <begin position="819"/>
        <end position="880"/>
    </location>
</feature>
<dbReference type="InterPro" id="IPR004089">
    <property type="entry name" value="MCPsignal_dom"/>
</dbReference>
<dbReference type="InterPro" id="IPR029151">
    <property type="entry name" value="Sensor-like_sf"/>
</dbReference>
<feature type="compositionally biased region" description="Basic and acidic residues" evidence="6">
    <location>
        <begin position="848"/>
        <end position="866"/>
    </location>
</feature>
<evidence type="ECO:0000313" key="11">
    <source>
        <dbReference type="Proteomes" id="UP001222275"/>
    </source>
</evidence>
<keyword evidence="7" id="KW-0812">Transmembrane</keyword>
<evidence type="ECO:0000256" key="2">
    <source>
        <dbReference type="ARBA" id="ARBA00023224"/>
    </source>
</evidence>
<comment type="similarity">
    <text evidence="3">Belongs to the methyl-accepting chemotaxis (MCP) protein family.</text>
</comment>
<keyword evidence="7" id="KW-0472">Membrane</keyword>
<dbReference type="SUPFAM" id="SSF58104">
    <property type="entry name" value="Methyl-accepting chemotaxis protein (MCP) signaling domain"/>
    <property type="match status" value="2"/>
</dbReference>
<dbReference type="CDD" id="cd11386">
    <property type="entry name" value="MCP_signal"/>
    <property type="match status" value="1"/>
</dbReference>
<keyword evidence="1" id="KW-0488">Methylation</keyword>
<feature type="compositionally biased region" description="Polar residues" evidence="6">
    <location>
        <begin position="837"/>
        <end position="847"/>
    </location>
</feature>
<evidence type="ECO:0000259" key="9">
    <source>
        <dbReference type="PROSITE" id="PS50885"/>
    </source>
</evidence>
<accession>A0ABY8C6J7</accession>
<feature type="domain" description="Methyl-accepting transducer" evidence="8">
    <location>
        <begin position="566"/>
        <end position="795"/>
    </location>
</feature>
<evidence type="ECO:0000256" key="1">
    <source>
        <dbReference type="ARBA" id="ARBA00022481"/>
    </source>
</evidence>
<dbReference type="Pfam" id="PF00015">
    <property type="entry name" value="MCPsignal"/>
    <property type="match status" value="1"/>
</dbReference>
<evidence type="ECO:0000259" key="8">
    <source>
        <dbReference type="PROSITE" id="PS50111"/>
    </source>
</evidence>
<evidence type="ECO:0000256" key="5">
    <source>
        <dbReference type="SAM" id="Coils"/>
    </source>
</evidence>
<gene>
    <name evidence="10" type="ORF">NR989_06170</name>
</gene>
<dbReference type="PANTHER" id="PTHR43531">
    <property type="entry name" value="PROTEIN ICFG"/>
    <property type="match status" value="1"/>
</dbReference>
<dbReference type="InterPro" id="IPR004090">
    <property type="entry name" value="Chemotax_Me-accpt_rcpt"/>
</dbReference>
<dbReference type="Gene3D" id="1.20.120.1530">
    <property type="match status" value="1"/>
</dbReference>
<feature type="transmembrane region" description="Helical" evidence="7">
    <location>
        <begin position="307"/>
        <end position="330"/>
    </location>
</feature>
<feature type="domain" description="HAMP" evidence="9">
    <location>
        <begin position="509"/>
        <end position="561"/>
    </location>
</feature>
<dbReference type="PRINTS" id="PR00260">
    <property type="entry name" value="CHEMTRNSDUCR"/>
</dbReference>
<evidence type="ECO:0000256" key="7">
    <source>
        <dbReference type="SAM" id="Phobius"/>
    </source>
</evidence>
<dbReference type="InterPro" id="IPR051310">
    <property type="entry name" value="MCP_chemotaxis"/>
</dbReference>
<dbReference type="SMART" id="SM00283">
    <property type="entry name" value="MA"/>
    <property type="match status" value="1"/>
</dbReference>
<organism evidence="10 11">
    <name type="scientific">Thiomicrorhabdus lithotrophica</name>
    <dbReference type="NCBI Taxonomy" id="2949997"/>
    <lineage>
        <taxon>Bacteria</taxon>
        <taxon>Pseudomonadati</taxon>
        <taxon>Pseudomonadota</taxon>
        <taxon>Gammaproteobacteria</taxon>
        <taxon>Thiotrichales</taxon>
        <taxon>Piscirickettsiaceae</taxon>
        <taxon>Thiomicrorhabdus</taxon>
    </lineage>
</organism>
<dbReference type="Pfam" id="PF14827">
    <property type="entry name" value="dCache_3"/>
    <property type="match status" value="1"/>
</dbReference>
<name>A0ABY8C6J7_9GAMM</name>
<dbReference type="RefSeq" id="WP_275593857.1">
    <property type="nucleotide sequence ID" value="NZ_CP102381.1"/>
</dbReference>
<dbReference type="InterPro" id="IPR003660">
    <property type="entry name" value="HAMP_dom"/>
</dbReference>
<evidence type="ECO:0000313" key="10">
    <source>
        <dbReference type="EMBL" id="WEJ61599.1"/>
    </source>
</evidence>
<feature type="domain" description="HAMP" evidence="9">
    <location>
        <begin position="384"/>
        <end position="425"/>
    </location>
</feature>
<feature type="transmembrane region" description="Helical" evidence="7">
    <location>
        <begin position="12"/>
        <end position="33"/>
    </location>
</feature>
<dbReference type="Proteomes" id="UP001222275">
    <property type="component" value="Chromosome"/>
</dbReference>
<dbReference type="Pfam" id="PF18947">
    <property type="entry name" value="HAMP_2"/>
    <property type="match status" value="2"/>
</dbReference>
<dbReference type="SUPFAM" id="SSF103190">
    <property type="entry name" value="Sensory domain-like"/>
    <property type="match status" value="1"/>
</dbReference>
<feature type="domain" description="HAMP" evidence="9">
    <location>
        <begin position="327"/>
        <end position="380"/>
    </location>
</feature>
<proteinExistence type="inferred from homology"/>
<dbReference type="PROSITE" id="PS50111">
    <property type="entry name" value="CHEMOTAXIS_TRANSDUC_2"/>
    <property type="match status" value="1"/>
</dbReference>